<dbReference type="GeneID" id="54850657"/>
<dbReference type="EMBL" id="CP006694">
    <property type="protein sequence ID" value="EKT88069.1"/>
    <property type="molecule type" value="Genomic_DNA"/>
</dbReference>
<accession>K8Y3T6</accession>
<reference evidence="2 3" key="1">
    <citation type="journal article" date="2012" name="Gene">
        <title>Sequence of Leptospira santarosai serovar Shermani genome and prediction of virulence-associated genes.</title>
        <authorList>
            <person name="Chou L.F."/>
            <person name="Chen Y.T."/>
            <person name="Lu C.W."/>
            <person name="Ko Y.C."/>
            <person name="Tang C.Y."/>
            <person name="Pan M.J."/>
            <person name="Tian Y.C."/>
            <person name="Chiu C.H."/>
            <person name="Hung C.C."/>
            <person name="Yang C.W."/>
        </authorList>
    </citation>
    <scope>NUCLEOTIDE SEQUENCE [LARGE SCALE GENOMIC DNA]</scope>
    <source>
        <strain evidence="2">LT 821</strain>
    </source>
</reference>
<evidence type="ECO:0000313" key="2">
    <source>
        <dbReference type="EMBL" id="EKT88069.1"/>
    </source>
</evidence>
<proteinExistence type="predicted"/>
<feature type="region of interest" description="Disordered" evidence="1">
    <location>
        <begin position="1"/>
        <end position="53"/>
    </location>
</feature>
<evidence type="ECO:0000256" key="1">
    <source>
        <dbReference type="SAM" id="MobiDB-lite"/>
    </source>
</evidence>
<reference evidence="2 3" key="2">
    <citation type="journal article" date="2014" name="Emerg. Microbes Infect.">
        <title>Potential impact on kidney infection: a whole-genome analysis of Leptospira santarosai serovar Shermani.</title>
        <authorList>
            <person name="Chou L.F."/>
            <person name="Chen T.W."/>
            <person name="Ko Y.C."/>
            <person name="Pan M.J."/>
            <person name="Tian Y.C."/>
            <person name="Chiu C.H."/>
            <person name="Tang P."/>
            <person name="Hung C.C."/>
            <person name="Yang C.W."/>
        </authorList>
    </citation>
    <scope>NUCLEOTIDE SEQUENCE</scope>
    <source>
        <strain evidence="2 3">LT 821</strain>
    </source>
</reference>
<sequence length="53" mass="5925">MPVKKKTAKKRALKKKTRKVPSAKAVPTTSKGFAVDMNPETDQEVKRGKENIE</sequence>
<dbReference type="AlphaFoldDB" id="K8Y3T6"/>
<dbReference type="Proteomes" id="UP000035800">
    <property type="component" value="Chromosome I"/>
</dbReference>
<dbReference type="RefSeq" id="WP_004458494.1">
    <property type="nucleotide sequence ID" value="NZ_CP006694.1"/>
</dbReference>
<feature type="compositionally biased region" description="Basic residues" evidence="1">
    <location>
        <begin position="1"/>
        <end position="21"/>
    </location>
</feature>
<organism evidence="2 3">
    <name type="scientific">Leptospira santarosai serovar Shermani str. LT 821</name>
    <dbReference type="NCBI Taxonomy" id="758847"/>
    <lineage>
        <taxon>Bacteria</taxon>
        <taxon>Pseudomonadati</taxon>
        <taxon>Spirochaetota</taxon>
        <taxon>Spirochaetia</taxon>
        <taxon>Leptospirales</taxon>
        <taxon>Leptospiraceae</taxon>
        <taxon>Leptospira</taxon>
    </lineage>
</organism>
<protein>
    <submittedName>
        <fullName evidence="2">Uncharacterized protein</fullName>
    </submittedName>
</protein>
<dbReference type="PATRIC" id="fig|758847.3.peg.780"/>
<evidence type="ECO:0000313" key="3">
    <source>
        <dbReference type="Proteomes" id="UP000035800"/>
    </source>
</evidence>
<gene>
    <name evidence="2" type="ORF">LSS_03754</name>
</gene>
<dbReference type="STRING" id="758847.LSS_03754"/>
<feature type="compositionally biased region" description="Basic and acidic residues" evidence="1">
    <location>
        <begin position="43"/>
        <end position="53"/>
    </location>
</feature>
<name>K8Y3T6_9LEPT</name>
<dbReference type="KEGG" id="lst:LSS_03754"/>